<evidence type="ECO:0000256" key="3">
    <source>
        <dbReference type="PROSITE-ProRule" id="PRU10038"/>
    </source>
</evidence>
<evidence type="ECO:0000256" key="2">
    <source>
        <dbReference type="ARBA" id="ARBA00022801"/>
    </source>
</evidence>
<dbReference type="SUPFAM" id="SSF53474">
    <property type="entry name" value="alpha/beta-Hydrolases"/>
    <property type="match status" value="1"/>
</dbReference>
<dbReference type="KEGG" id="acr:Acry_1086"/>
<proteinExistence type="inferred from homology"/>
<evidence type="ECO:0000313" key="6">
    <source>
        <dbReference type="Proteomes" id="UP000000245"/>
    </source>
</evidence>
<dbReference type="ESTHER" id="acicy-q2d706">
    <property type="family name" value="Hormone-sensitive_lipase_like"/>
</dbReference>
<feature type="active site" evidence="3">
    <location>
        <position position="149"/>
    </location>
</feature>
<dbReference type="PROSITE" id="PS01174">
    <property type="entry name" value="LIPASE_GDXG_SER"/>
    <property type="match status" value="1"/>
</dbReference>
<evidence type="ECO:0000313" key="5">
    <source>
        <dbReference type="EMBL" id="ABQ30301.1"/>
    </source>
</evidence>
<evidence type="ECO:0000259" key="4">
    <source>
        <dbReference type="Pfam" id="PF07859"/>
    </source>
</evidence>
<organism evidence="5 6">
    <name type="scientific">Acidiphilium cryptum (strain JF-5)</name>
    <dbReference type="NCBI Taxonomy" id="349163"/>
    <lineage>
        <taxon>Bacteria</taxon>
        <taxon>Pseudomonadati</taxon>
        <taxon>Pseudomonadota</taxon>
        <taxon>Alphaproteobacteria</taxon>
        <taxon>Acetobacterales</taxon>
        <taxon>Acidocellaceae</taxon>
        <taxon>Acidiphilium</taxon>
    </lineage>
</organism>
<dbReference type="PANTHER" id="PTHR48081">
    <property type="entry name" value="AB HYDROLASE SUPERFAMILY PROTEIN C4A8.06C"/>
    <property type="match status" value="1"/>
</dbReference>
<dbReference type="PROSITE" id="PS01173">
    <property type="entry name" value="LIPASE_GDXG_HIS"/>
    <property type="match status" value="1"/>
</dbReference>
<dbReference type="Gene3D" id="3.40.50.1820">
    <property type="entry name" value="alpha/beta hydrolase"/>
    <property type="match status" value="1"/>
</dbReference>
<dbReference type="PANTHER" id="PTHR48081:SF30">
    <property type="entry name" value="ACETYL-HYDROLASE LIPR-RELATED"/>
    <property type="match status" value="1"/>
</dbReference>
<reference evidence="5 6" key="1">
    <citation type="submission" date="2007-05" db="EMBL/GenBank/DDBJ databases">
        <title>Complete sequence of chromosome of Acidiphilium cryptum JF-5.</title>
        <authorList>
            <consortium name="US DOE Joint Genome Institute"/>
            <person name="Copeland A."/>
            <person name="Lucas S."/>
            <person name="Lapidus A."/>
            <person name="Barry K."/>
            <person name="Detter J.C."/>
            <person name="Glavina del Rio T."/>
            <person name="Hammon N."/>
            <person name="Israni S."/>
            <person name="Dalin E."/>
            <person name="Tice H."/>
            <person name="Pitluck S."/>
            <person name="Sims D."/>
            <person name="Brettin T."/>
            <person name="Bruce D."/>
            <person name="Han C."/>
            <person name="Schmutz J."/>
            <person name="Larimer F."/>
            <person name="Land M."/>
            <person name="Hauser L."/>
            <person name="Kyrpides N."/>
            <person name="Kim E."/>
            <person name="Magnuson T."/>
            <person name="Richardson P."/>
        </authorList>
    </citation>
    <scope>NUCLEOTIDE SEQUENCE [LARGE SCALE GENOMIC DNA]</scope>
    <source>
        <strain evidence="5 6">JF-5</strain>
    </source>
</reference>
<accession>A5FXG9</accession>
<dbReference type="InterPro" id="IPR033140">
    <property type="entry name" value="Lipase_GDXG_put_SER_AS"/>
</dbReference>
<gene>
    <name evidence="5" type="ordered locus">Acry_1086</name>
</gene>
<dbReference type="GO" id="GO:0004806">
    <property type="term" value="F:triacylglycerol lipase activity"/>
    <property type="evidence" value="ECO:0007669"/>
    <property type="project" value="TreeGrafter"/>
</dbReference>
<comment type="similarity">
    <text evidence="1">Belongs to the 'GDXG' lipolytic enzyme family.</text>
</comment>
<protein>
    <submittedName>
        <fullName evidence="5">Alpha/beta hydrolase fold-3 domain protein</fullName>
    </submittedName>
</protein>
<sequence length="305" mass="32290">MPSLASHIVNPLIRAVVKSQLSADVSGRTEAAIARRVRRALGTPVLPPPGGRYVKGECGGIPGLWTEPKAPPAATVLYIHGGGFIACSPATHKPFTLAFAKRGFRVFAPDYRLAPEHRFPAALDDALAAYRGLLDAGGDPASLVIAGDSAGGGLALSTLVAAKRDGLPMPACAVLFSPWTDLACAGDSMRTNLRADPMLCATTMPAAAALYLGAADERDPLASPLHADLAGLPPLCIHASAIEVLRDDSTRLATRAREAGVEVSIRLWDNMPHVWPIFQLLLPEARRTMDEVAEYLTARIAQTRR</sequence>
<keyword evidence="6" id="KW-1185">Reference proteome</keyword>
<dbReference type="HOGENOM" id="CLU_012494_13_1_5"/>
<keyword evidence="2 5" id="KW-0378">Hydrolase</keyword>
<dbReference type="Pfam" id="PF07859">
    <property type="entry name" value="Abhydrolase_3"/>
    <property type="match status" value="1"/>
</dbReference>
<dbReference type="STRING" id="349163.Acry_1086"/>
<dbReference type="RefSeq" id="WP_011941980.1">
    <property type="nucleotide sequence ID" value="NC_009484.1"/>
</dbReference>
<dbReference type="InterPro" id="IPR050300">
    <property type="entry name" value="GDXG_lipolytic_enzyme"/>
</dbReference>
<dbReference type="EMBL" id="CP000697">
    <property type="protein sequence ID" value="ABQ30301.1"/>
    <property type="molecule type" value="Genomic_DNA"/>
</dbReference>
<dbReference type="eggNOG" id="COG0657">
    <property type="taxonomic scope" value="Bacteria"/>
</dbReference>
<dbReference type="InterPro" id="IPR002168">
    <property type="entry name" value="Lipase_GDXG_HIS_AS"/>
</dbReference>
<name>A5FXG9_ACICJ</name>
<feature type="domain" description="Alpha/beta hydrolase fold-3" evidence="4">
    <location>
        <begin position="76"/>
        <end position="275"/>
    </location>
</feature>
<dbReference type="InterPro" id="IPR029058">
    <property type="entry name" value="AB_hydrolase_fold"/>
</dbReference>
<evidence type="ECO:0000256" key="1">
    <source>
        <dbReference type="ARBA" id="ARBA00010515"/>
    </source>
</evidence>
<dbReference type="Proteomes" id="UP000000245">
    <property type="component" value="Chromosome"/>
</dbReference>
<dbReference type="InterPro" id="IPR013094">
    <property type="entry name" value="AB_hydrolase_3"/>
</dbReference>
<dbReference type="AlphaFoldDB" id="A5FXG9"/>